<dbReference type="InterPro" id="IPR000873">
    <property type="entry name" value="AMP-dep_synth/lig_dom"/>
</dbReference>
<protein>
    <submittedName>
        <fullName evidence="4">OTAnrps protein</fullName>
    </submittedName>
</protein>
<dbReference type="GO" id="GO:0043041">
    <property type="term" value="P:amino acid activation for nonribosomal peptide biosynthetic process"/>
    <property type="evidence" value="ECO:0007669"/>
    <property type="project" value="TreeGrafter"/>
</dbReference>
<feature type="domain" description="AMP-dependent synthetase/ligase" evidence="2">
    <location>
        <begin position="146"/>
        <end position="475"/>
    </location>
</feature>
<dbReference type="InterPro" id="IPR009081">
    <property type="entry name" value="PP-bd_ACP"/>
</dbReference>
<dbReference type="SUPFAM" id="SSF47336">
    <property type="entry name" value="ACP-like"/>
    <property type="match status" value="1"/>
</dbReference>
<feature type="region of interest" description="Disordered" evidence="1">
    <location>
        <begin position="1281"/>
        <end position="1313"/>
    </location>
</feature>
<dbReference type="SUPFAM" id="SSF56801">
    <property type="entry name" value="Acetyl-CoA synthetase-like"/>
    <property type="match status" value="1"/>
</dbReference>
<dbReference type="Pfam" id="PF00550">
    <property type="entry name" value="PP-binding"/>
    <property type="match status" value="1"/>
</dbReference>
<dbReference type="EMBL" id="CAJNDS010002065">
    <property type="protein sequence ID" value="CAE7300620.1"/>
    <property type="molecule type" value="Genomic_DNA"/>
</dbReference>
<feature type="domain" description="Carrier" evidence="3">
    <location>
        <begin position="1018"/>
        <end position="1057"/>
    </location>
</feature>
<dbReference type="Proteomes" id="UP000604046">
    <property type="component" value="Unassembled WGS sequence"/>
</dbReference>
<dbReference type="InterPro" id="IPR036736">
    <property type="entry name" value="ACP-like_sf"/>
</dbReference>
<proteinExistence type="predicted"/>
<evidence type="ECO:0000259" key="2">
    <source>
        <dbReference type="Pfam" id="PF00501"/>
    </source>
</evidence>
<dbReference type="Gene3D" id="3.40.50.12780">
    <property type="entry name" value="N-terminal domain of ligase-like"/>
    <property type="match status" value="1"/>
</dbReference>
<accession>A0A812N9R3</accession>
<organism evidence="4 5">
    <name type="scientific">Symbiodinium natans</name>
    <dbReference type="NCBI Taxonomy" id="878477"/>
    <lineage>
        <taxon>Eukaryota</taxon>
        <taxon>Sar</taxon>
        <taxon>Alveolata</taxon>
        <taxon>Dinophyceae</taxon>
        <taxon>Suessiales</taxon>
        <taxon>Symbiodiniaceae</taxon>
        <taxon>Symbiodinium</taxon>
    </lineage>
</organism>
<sequence length="1313" mass="144410">MPQLAEGSASQAVFHAAAAALVQARQGLAAALRSWRRSTAELAAVRERLACKYSQVDAASLRTAAEYGTGLDRDAPMKLLHAARVLGAAEADAAEAAKVLVLLGDSTDGEQLMLSQWLALCQLSKGSRASELIMYGNVSCVGWGRRRFQLTYGEVSAKSKALASALSKIRCREEGAATASVDWTVVAIHHSREDPDFLPTLLAASRCGQRFVLLSRDLTDEKLQRSRNDFVLHSLRPWLVIGGDGNSEAHRSVPRLEEPRGSLLNGDDHHVPPVPSDGICFIFTGGTVRTKIVEVTHRMFLHEKSSYWELWTPRRRPVVLAHTSVYWAASALGQLSIALAYGGTAVLTEMTEVAKLQQCIAEEQITVLGVVPEHLDLLARKPAEDLPNIDLVFTWGERLPPQLAQRWRGHGAALRELLVSSEYWLTCWADPLEDGLLRGVRAAKILVLTDQGTEAAHGELGILCIGGPMVMAGYHQNARVAAPADVFIVHENQRFFRTSDLVRRERGGIVFKGRADMMAKSGGKWVDMTAVEDTIIGTPGVQAGKILPDSASEQFHAFVALSGEQMRPDRVLDAVRQKLPPRVQLWLLTDLPRHPVTRKIDLAQLSRIIEAPPASWPLESGEPTTMYKERLQQTLQSQVLWTMVAMGTSCVCGCSTGDLPRQLGLTAAWLAALRCLAGLPGTAPVPRLAATVLWLATLPRWEKAMLLRWLCSASALTFSFLALTHADDARQRGLSVGLWIFRVVDELPMWKFGFFVWTALLRHAPAPLGWAAAAALGAAAASGAFFAGHRGRLGAFPLLFWGLGIGHQLEIDIRGWVHLTTWRDHAWRLLGLCQEQLLRFWPTPATPVADAEPATEEKPAESETPRCTGCGEEAGGWSLTLPRRKILCERCTQTFAETAEAKVAAFVEGASPGLAEPLAKRPRLDPGAGGEVSYLQRLHAAKGQPAASIDLEEIEKWWWYHHVCDEIHELPTPAGWEEDVEQSPDPNPNLSAEAQRLFKALGEVEPLLRPVTPSSVLLGLDSLRIARLANKLRNEFGCMVPAPRIREVRTAKELAEIVAVAPRVAACDTVVGAMPEDVGKEYAIWFSPGQVSPMGQWVLRGHGRLNHEALTEATRRLAERHPALRLKIVDPLRYLSFTFDVGVLYTLVGPLLERGSWLGCIFRQALAWALEKSWPRVRCFSRREIYASRNEAALPLDIIQINHGQEEFESTLKRRRYNLVPPAQITGYEMVCHLEGQSLDDGSHEGRAQGLSGRRPQLILVALASALWNALGPPTLANFQKSKEKNMGDPGHMRFKGGTTARLQPEQLKHLSS</sequence>
<dbReference type="GO" id="GO:0044550">
    <property type="term" value="P:secondary metabolite biosynthetic process"/>
    <property type="evidence" value="ECO:0007669"/>
    <property type="project" value="TreeGrafter"/>
</dbReference>
<evidence type="ECO:0000256" key="1">
    <source>
        <dbReference type="SAM" id="MobiDB-lite"/>
    </source>
</evidence>
<evidence type="ECO:0000259" key="3">
    <source>
        <dbReference type="Pfam" id="PF00550"/>
    </source>
</evidence>
<dbReference type="PANTHER" id="PTHR45527:SF1">
    <property type="entry name" value="FATTY ACID SYNTHASE"/>
    <property type="match status" value="1"/>
</dbReference>
<dbReference type="Pfam" id="PF00501">
    <property type="entry name" value="AMP-binding"/>
    <property type="match status" value="1"/>
</dbReference>
<evidence type="ECO:0000313" key="5">
    <source>
        <dbReference type="Proteomes" id="UP000604046"/>
    </source>
</evidence>
<evidence type="ECO:0000313" key="4">
    <source>
        <dbReference type="EMBL" id="CAE7300620.1"/>
    </source>
</evidence>
<gene>
    <name evidence="4" type="primary">OTAnrps</name>
    <name evidence="4" type="ORF">SNAT2548_LOCUS15815</name>
</gene>
<reference evidence="4" key="1">
    <citation type="submission" date="2021-02" db="EMBL/GenBank/DDBJ databases">
        <authorList>
            <person name="Dougan E. K."/>
            <person name="Rhodes N."/>
            <person name="Thang M."/>
            <person name="Chan C."/>
        </authorList>
    </citation>
    <scope>NUCLEOTIDE SEQUENCE</scope>
</reference>
<dbReference type="InterPro" id="IPR042099">
    <property type="entry name" value="ANL_N_sf"/>
</dbReference>
<dbReference type="OrthoDB" id="443517at2759"/>
<keyword evidence="5" id="KW-1185">Reference proteome</keyword>
<dbReference type="GO" id="GO:0005737">
    <property type="term" value="C:cytoplasm"/>
    <property type="evidence" value="ECO:0007669"/>
    <property type="project" value="TreeGrafter"/>
</dbReference>
<dbReference type="Gene3D" id="1.10.1200.10">
    <property type="entry name" value="ACP-like"/>
    <property type="match status" value="1"/>
</dbReference>
<name>A0A812N9R3_9DINO</name>
<dbReference type="PANTHER" id="PTHR45527">
    <property type="entry name" value="NONRIBOSOMAL PEPTIDE SYNTHETASE"/>
    <property type="match status" value="1"/>
</dbReference>
<dbReference type="GO" id="GO:0031177">
    <property type="term" value="F:phosphopantetheine binding"/>
    <property type="evidence" value="ECO:0007669"/>
    <property type="project" value="TreeGrafter"/>
</dbReference>
<comment type="caution">
    <text evidence="4">The sequence shown here is derived from an EMBL/GenBank/DDBJ whole genome shotgun (WGS) entry which is preliminary data.</text>
</comment>